<evidence type="ECO:0000313" key="4">
    <source>
        <dbReference type="EMBL" id="KAG9256164.1"/>
    </source>
</evidence>
<feature type="non-terminal residue" evidence="4">
    <location>
        <position position="109"/>
    </location>
</feature>
<dbReference type="Gene3D" id="1.10.10.60">
    <property type="entry name" value="Homeodomain-like"/>
    <property type="match status" value="2"/>
</dbReference>
<dbReference type="InterPro" id="IPR009057">
    <property type="entry name" value="Homeodomain-like_sf"/>
</dbReference>
<gene>
    <name evidence="4" type="ORF">F5Z01DRAFT_619402</name>
</gene>
<dbReference type="GO" id="GO:0000278">
    <property type="term" value="P:mitotic cell cycle"/>
    <property type="evidence" value="ECO:0007669"/>
    <property type="project" value="TreeGrafter"/>
</dbReference>
<name>A0A9P7ZPY8_9HYPO</name>
<reference evidence="4" key="1">
    <citation type="journal article" date="2021" name="IMA Fungus">
        <title>Genomic characterization of three marine fungi, including Emericellopsis atlantica sp. nov. with signatures of a generalist lifestyle and marine biomass degradation.</title>
        <authorList>
            <person name="Hagestad O.C."/>
            <person name="Hou L."/>
            <person name="Andersen J.H."/>
            <person name="Hansen E.H."/>
            <person name="Altermark B."/>
            <person name="Li C."/>
            <person name="Kuhnert E."/>
            <person name="Cox R.J."/>
            <person name="Crous P.W."/>
            <person name="Spatafora J.W."/>
            <person name="Lail K."/>
            <person name="Amirebrahimi M."/>
            <person name="Lipzen A."/>
            <person name="Pangilinan J."/>
            <person name="Andreopoulos W."/>
            <person name="Hayes R.D."/>
            <person name="Ng V."/>
            <person name="Grigoriev I.V."/>
            <person name="Jackson S.A."/>
            <person name="Sutton T.D.S."/>
            <person name="Dobson A.D.W."/>
            <person name="Rama T."/>
        </authorList>
    </citation>
    <scope>NUCLEOTIDE SEQUENCE</scope>
    <source>
        <strain evidence="4">TS7</strain>
    </source>
</reference>
<keyword evidence="4" id="KW-0238">DNA-binding</keyword>
<keyword evidence="5" id="KW-1185">Reference proteome</keyword>
<dbReference type="Proteomes" id="UP000887229">
    <property type="component" value="Unassembled WGS sequence"/>
</dbReference>
<dbReference type="GO" id="GO:0000981">
    <property type="term" value="F:DNA-binding transcription factor activity, RNA polymerase II-specific"/>
    <property type="evidence" value="ECO:0007669"/>
    <property type="project" value="TreeGrafter"/>
</dbReference>
<dbReference type="CDD" id="cd00167">
    <property type="entry name" value="SANT"/>
    <property type="match status" value="2"/>
</dbReference>
<sequence>MRQPTTLSPRKPTKGPWSKAEDRQLVLARRVCGSSSWTAIAIQMPGRSAKQCRERYHQNLDENLCHDPISPAEGQWIIENVSRHGKRWAHLSRLMGNRSDNAIKNWWNG</sequence>
<dbReference type="PROSITE" id="PS50090">
    <property type="entry name" value="MYB_LIKE"/>
    <property type="match status" value="2"/>
</dbReference>
<proteinExistence type="predicted"/>
<keyword evidence="4" id="KW-0371">Homeobox</keyword>
<evidence type="ECO:0000259" key="2">
    <source>
        <dbReference type="PROSITE" id="PS50090"/>
    </source>
</evidence>
<dbReference type="SMART" id="SM00717">
    <property type="entry name" value="SANT"/>
    <property type="match status" value="2"/>
</dbReference>
<protein>
    <submittedName>
        <fullName evidence="4">Homeodomain-like protein</fullName>
    </submittedName>
</protein>
<feature type="region of interest" description="Disordered" evidence="1">
    <location>
        <begin position="1"/>
        <end position="20"/>
    </location>
</feature>
<evidence type="ECO:0000313" key="5">
    <source>
        <dbReference type="Proteomes" id="UP000887229"/>
    </source>
</evidence>
<dbReference type="SUPFAM" id="SSF46689">
    <property type="entry name" value="Homeodomain-like"/>
    <property type="match status" value="1"/>
</dbReference>
<dbReference type="InterPro" id="IPR001005">
    <property type="entry name" value="SANT/Myb"/>
</dbReference>
<evidence type="ECO:0000256" key="1">
    <source>
        <dbReference type="SAM" id="MobiDB-lite"/>
    </source>
</evidence>
<dbReference type="GeneID" id="70291989"/>
<dbReference type="GO" id="GO:0005634">
    <property type="term" value="C:nucleus"/>
    <property type="evidence" value="ECO:0007669"/>
    <property type="project" value="TreeGrafter"/>
</dbReference>
<dbReference type="PROSITE" id="PS51294">
    <property type="entry name" value="HTH_MYB"/>
    <property type="match status" value="2"/>
</dbReference>
<feature type="domain" description="Myb-like" evidence="2">
    <location>
        <begin position="61"/>
        <end position="109"/>
    </location>
</feature>
<dbReference type="InterPro" id="IPR050560">
    <property type="entry name" value="MYB_TF"/>
</dbReference>
<dbReference type="GO" id="GO:0045944">
    <property type="term" value="P:positive regulation of transcription by RNA polymerase II"/>
    <property type="evidence" value="ECO:0007669"/>
    <property type="project" value="TreeGrafter"/>
</dbReference>
<dbReference type="OrthoDB" id="2143914at2759"/>
<comment type="caution">
    <text evidence="4">The sequence shown here is derived from an EMBL/GenBank/DDBJ whole genome shotgun (WGS) entry which is preliminary data.</text>
</comment>
<organism evidence="4 5">
    <name type="scientific">Emericellopsis atlantica</name>
    <dbReference type="NCBI Taxonomy" id="2614577"/>
    <lineage>
        <taxon>Eukaryota</taxon>
        <taxon>Fungi</taxon>
        <taxon>Dikarya</taxon>
        <taxon>Ascomycota</taxon>
        <taxon>Pezizomycotina</taxon>
        <taxon>Sordariomycetes</taxon>
        <taxon>Hypocreomycetidae</taxon>
        <taxon>Hypocreales</taxon>
        <taxon>Bionectriaceae</taxon>
        <taxon>Emericellopsis</taxon>
    </lineage>
</organism>
<dbReference type="PANTHER" id="PTHR45614">
    <property type="entry name" value="MYB PROTEIN-RELATED"/>
    <property type="match status" value="1"/>
</dbReference>
<dbReference type="RefSeq" id="XP_046120088.1">
    <property type="nucleotide sequence ID" value="XM_046261086.1"/>
</dbReference>
<dbReference type="Pfam" id="PF00249">
    <property type="entry name" value="Myb_DNA-binding"/>
    <property type="match status" value="2"/>
</dbReference>
<feature type="domain" description="HTH myb-type" evidence="3">
    <location>
        <begin position="14"/>
        <end position="64"/>
    </location>
</feature>
<dbReference type="GO" id="GO:0000978">
    <property type="term" value="F:RNA polymerase II cis-regulatory region sequence-specific DNA binding"/>
    <property type="evidence" value="ECO:0007669"/>
    <property type="project" value="TreeGrafter"/>
</dbReference>
<feature type="domain" description="Myb-like" evidence="2">
    <location>
        <begin position="14"/>
        <end position="60"/>
    </location>
</feature>
<dbReference type="AlphaFoldDB" id="A0A9P7ZPY8"/>
<evidence type="ECO:0000259" key="3">
    <source>
        <dbReference type="PROSITE" id="PS51294"/>
    </source>
</evidence>
<dbReference type="EMBL" id="MU251249">
    <property type="protein sequence ID" value="KAG9256164.1"/>
    <property type="molecule type" value="Genomic_DNA"/>
</dbReference>
<dbReference type="PANTHER" id="PTHR45614:SF25">
    <property type="entry name" value="MYB PROTEIN"/>
    <property type="match status" value="1"/>
</dbReference>
<feature type="domain" description="HTH myb-type" evidence="3">
    <location>
        <begin position="66"/>
        <end position="109"/>
    </location>
</feature>
<accession>A0A9P7ZPY8</accession>
<dbReference type="InterPro" id="IPR017930">
    <property type="entry name" value="Myb_dom"/>
</dbReference>